<dbReference type="SUPFAM" id="SSF56784">
    <property type="entry name" value="HAD-like"/>
    <property type="match status" value="1"/>
</dbReference>
<evidence type="ECO:0000256" key="5">
    <source>
        <dbReference type="ARBA" id="ARBA00010726"/>
    </source>
</evidence>
<dbReference type="Gene3D" id="3.40.50.1000">
    <property type="entry name" value="HAD superfamily/HAD-like"/>
    <property type="match status" value="1"/>
</dbReference>
<accession>A0ABX1F8M7</accession>
<dbReference type="Proteomes" id="UP000765160">
    <property type="component" value="Unassembled WGS sequence"/>
</dbReference>
<evidence type="ECO:0000256" key="6">
    <source>
        <dbReference type="ARBA" id="ARBA00011881"/>
    </source>
</evidence>
<dbReference type="InterPro" id="IPR036412">
    <property type="entry name" value="HAD-like_sf"/>
</dbReference>
<keyword evidence="9" id="KW-0378">Hydrolase</keyword>
<gene>
    <name evidence="11" type="ORF">HB662_28055</name>
</gene>
<evidence type="ECO:0000256" key="4">
    <source>
        <dbReference type="ARBA" id="ARBA00005893"/>
    </source>
</evidence>
<dbReference type="CDD" id="cd02513">
    <property type="entry name" value="CMP-NeuAc_Synthase"/>
    <property type="match status" value="1"/>
</dbReference>
<evidence type="ECO:0000313" key="11">
    <source>
        <dbReference type="EMBL" id="NKE48652.1"/>
    </source>
</evidence>
<evidence type="ECO:0000256" key="2">
    <source>
        <dbReference type="ARBA" id="ARBA00001946"/>
    </source>
</evidence>
<dbReference type="InterPro" id="IPR029044">
    <property type="entry name" value="Nucleotide-diphossugar_trans"/>
</dbReference>
<keyword evidence="11" id="KW-0808">Transferase</keyword>
<comment type="subunit">
    <text evidence="6">Homotetramer.</text>
</comment>
<organism evidence="11 12">
    <name type="scientific">Falsiroseomonas frigidaquae</name>
    <dbReference type="NCBI Taxonomy" id="487318"/>
    <lineage>
        <taxon>Bacteria</taxon>
        <taxon>Pseudomonadati</taxon>
        <taxon>Pseudomonadota</taxon>
        <taxon>Alphaproteobacteria</taxon>
        <taxon>Acetobacterales</taxon>
        <taxon>Roseomonadaceae</taxon>
        <taxon>Falsiroseomonas</taxon>
    </lineage>
</organism>
<evidence type="ECO:0000256" key="7">
    <source>
        <dbReference type="ARBA" id="ARBA00012491"/>
    </source>
</evidence>
<evidence type="ECO:0000256" key="8">
    <source>
        <dbReference type="ARBA" id="ARBA00022723"/>
    </source>
</evidence>
<dbReference type="Gene3D" id="3.90.550.10">
    <property type="entry name" value="Spore Coat Polysaccharide Biosynthesis Protein SpsA, Chain A"/>
    <property type="match status" value="1"/>
</dbReference>
<dbReference type="SFLD" id="SFLDS00003">
    <property type="entry name" value="Haloacid_Dehalogenase"/>
    <property type="match status" value="1"/>
</dbReference>
<dbReference type="SFLD" id="SFLDG01138">
    <property type="entry name" value="C1.6.2:_Deoxy-d-mannose-octulo"/>
    <property type="match status" value="1"/>
</dbReference>
<dbReference type="EMBL" id="JAAVTX010000012">
    <property type="protein sequence ID" value="NKE48652.1"/>
    <property type="molecule type" value="Genomic_DNA"/>
</dbReference>
<comment type="similarity">
    <text evidence="4">Belongs to the KdsC family.</text>
</comment>
<dbReference type="InterPro" id="IPR003329">
    <property type="entry name" value="Cytidylyl_trans"/>
</dbReference>
<keyword evidence="10" id="KW-0460">Magnesium</keyword>
<dbReference type="SFLD" id="SFLDG01136">
    <property type="entry name" value="C1.6:_Phosphoserine_Phosphatas"/>
    <property type="match status" value="1"/>
</dbReference>
<dbReference type="InterPro" id="IPR050793">
    <property type="entry name" value="CMP-NeuNAc_synthase"/>
</dbReference>
<comment type="cofactor">
    <cofactor evidence="2">
        <name>Mg(2+)</name>
        <dbReference type="ChEBI" id="CHEBI:18420"/>
    </cofactor>
</comment>
<evidence type="ECO:0000256" key="1">
    <source>
        <dbReference type="ARBA" id="ARBA00001862"/>
    </source>
</evidence>
<proteinExistence type="inferred from homology"/>
<keyword evidence="11" id="KW-0548">Nucleotidyltransferase</keyword>
<comment type="similarity">
    <text evidence="5">Belongs to the CMP-NeuNAc synthase family.</text>
</comment>
<dbReference type="PANTHER" id="PTHR21485:SF3">
    <property type="entry name" value="N-ACYLNEURAMINATE CYTIDYLYLTRANSFERASE"/>
    <property type="match status" value="1"/>
</dbReference>
<evidence type="ECO:0000313" key="12">
    <source>
        <dbReference type="Proteomes" id="UP000765160"/>
    </source>
</evidence>
<evidence type="ECO:0000256" key="3">
    <source>
        <dbReference type="ARBA" id="ARBA00005141"/>
    </source>
</evidence>
<evidence type="ECO:0000256" key="9">
    <source>
        <dbReference type="ARBA" id="ARBA00022801"/>
    </source>
</evidence>
<dbReference type="InterPro" id="IPR010023">
    <property type="entry name" value="KdsC_fam"/>
</dbReference>
<keyword evidence="8" id="KW-0479">Metal-binding</keyword>
<protein>
    <recommendedName>
        <fullName evidence="7">N-acylneuraminate cytidylyltransferase</fullName>
        <ecNumber evidence="7">2.7.7.43</ecNumber>
    </recommendedName>
</protein>
<dbReference type="InterPro" id="IPR023214">
    <property type="entry name" value="HAD_sf"/>
</dbReference>
<evidence type="ECO:0000256" key="10">
    <source>
        <dbReference type="ARBA" id="ARBA00022842"/>
    </source>
</evidence>
<comment type="pathway">
    <text evidence="3">Amino-sugar metabolism; N-acetylneuraminate metabolism.</text>
</comment>
<dbReference type="SUPFAM" id="SSF53448">
    <property type="entry name" value="Nucleotide-diphospho-sugar transferases"/>
    <property type="match status" value="1"/>
</dbReference>
<keyword evidence="12" id="KW-1185">Reference proteome</keyword>
<comment type="catalytic activity">
    <reaction evidence="1">
        <text>an N-acylneuraminate + CTP = a CMP-N-acyl-beta-neuraminate + diphosphate</text>
        <dbReference type="Rhea" id="RHEA:11344"/>
        <dbReference type="ChEBI" id="CHEBI:33019"/>
        <dbReference type="ChEBI" id="CHEBI:37563"/>
        <dbReference type="ChEBI" id="CHEBI:60073"/>
        <dbReference type="ChEBI" id="CHEBI:68671"/>
        <dbReference type="EC" id="2.7.7.43"/>
    </reaction>
</comment>
<name>A0ABX1F8M7_9PROT</name>
<dbReference type="GO" id="GO:0016779">
    <property type="term" value="F:nucleotidyltransferase activity"/>
    <property type="evidence" value="ECO:0007669"/>
    <property type="project" value="UniProtKB-KW"/>
</dbReference>
<dbReference type="PANTHER" id="PTHR21485">
    <property type="entry name" value="HAD SUPERFAMILY MEMBERS CMAS AND KDSC"/>
    <property type="match status" value="1"/>
</dbReference>
<comment type="caution">
    <text evidence="11">The sequence shown here is derived from an EMBL/GenBank/DDBJ whole genome shotgun (WGS) entry which is preliminary data.</text>
</comment>
<dbReference type="Pfam" id="PF02348">
    <property type="entry name" value="CTP_transf_3"/>
    <property type="match status" value="1"/>
</dbReference>
<dbReference type="EC" id="2.7.7.43" evidence="7"/>
<sequence>MRAVVVIPARGGSKGIIGKNLRPVGGRALIVRAVQAARAAACVDLVLVSTDDAAIGAAATAAGAVLVERPAEISGDRASSEAAVLHALDVLEAGGRALPDVVVLMQCTSPFTTGPDIDALIAAMDERKAACALSVVEDHGFLWGLDDQGFGVGVNHDHTGRRRMRQELPPQFRENGALYAMRVAPFRASGNRFCGPAVPVPMAAPHIEIDEEADLLLCDAMATVLDRPRLPPHVRIQVVVTDFDGVHTDDRVLVDQDGREAVFCSRSDGMGVEMLRRAGFQVLILSKERNPVVTARARKLQVPCLQGIEDKLGALSAWLAERNLGWDSVAYLGNDINDAACLNAAGLAVVPADAHRAVRAGALVLKQNGGHGAIRALAEFLLEHRPTTRAGTQEH</sequence>
<reference evidence="11 12" key="1">
    <citation type="submission" date="2020-03" db="EMBL/GenBank/DDBJ databases">
        <title>Roseomonas selenitidurans sp. nov. isolated from soil.</title>
        <authorList>
            <person name="Liu H."/>
        </authorList>
    </citation>
    <scope>NUCLEOTIDE SEQUENCE [LARGE SCALE GENOMIC DNA]</scope>
    <source>
        <strain evidence="11 12">JCM 15073</strain>
    </source>
</reference>